<proteinExistence type="predicted"/>
<evidence type="ECO:0000256" key="1">
    <source>
        <dbReference type="SAM" id="Phobius"/>
    </source>
</evidence>
<keyword evidence="3" id="KW-1185">Reference proteome</keyword>
<reference evidence="2 3" key="1">
    <citation type="journal article" date="2013" name="Proc. Natl. Acad. Sci. U.S.A.">
        <title>Genome of an arbuscular mycorrhizal fungus provides insight into the oldest plant symbiosis.</title>
        <authorList>
            <person name="Tisserant E."/>
            <person name="Malbreil M."/>
            <person name="Kuo A."/>
            <person name="Kohler A."/>
            <person name="Symeonidi A."/>
            <person name="Balestrini R."/>
            <person name="Charron P."/>
            <person name="Duensing N."/>
            <person name="Frei Dit Frey N."/>
            <person name="Gianinazzi-Pearson V."/>
            <person name="Gilbert L.B."/>
            <person name="Handa Y."/>
            <person name="Herr J.R."/>
            <person name="Hijri M."/>
            <person name="Koul R."/>
            <person name="Kawaguchi M."/>
            <person name="Krajinski F."/>
            <person name="Lammers P.J."/>
            <person name="Masclaux F.G."/>
            <person name="Murat C."/>
            <person name="Morin E."/>
            <person name="Ndikumana S."/>
            <person name="Pagni M."/>
            <person name="Petitpierre D."/>
            <person name="Requena N."/>
            <person name="Rosikiewicz P."/>
            <person name="Riley R."/>
            <person name="Saito K."/>
            <person name="San Clemente H."/>
            <person name="Shapiro H."/>
            <person name="van Tuinen D."/>
            <person name="Becard G."/>
            <person name="Bonfante P."/>
            <person name="Paszkowski U."/>
            <person name="Shachar-Hill Y.Y."/>
            <person name="Tuskan G.A."/>
            <person name="Young P.W."/>
            <person name="Sanders I.R."/>
            <person name="Henrissat B."/>
            <person name="Rensing S.A."/>
            <person name="Grigoriev I.V."/>
            <person name="Corradi N."/>
            <person name="Roux C."/>
            <person name="Martin F."/>
        </authorList>
    </citation>
    <scope>NUCLEOTIDE SEQUENCE [LARGE SCALE GENOMIC DNA]</scope>
    <source>
        <strain evidence="2 3">DAOM 197198</strain>
    </source>
</reference>
<dbReference type="AlphaFoldDB" id="A0A2P4QQM7"/>
<dbReference type="Proteomes" id="UP000018888">
    <property type="component" value="Unassembled WGS sequence"/>
</dbReference>
<feature type="transmembrane region" description="Helical" evidence="1">
    <location>
        <begin position="34"/>
        <end position="66"/>
    </location>
</feature>
<dbReference type="EMBL" id="AUPC02000021">
    <property type="protein sequence ID" value="POG79944.1"/>
    <property type="molecule type" value="Genomic_DNA"/>
</dbReference>
<sequence length="80" mass="9413">MIIIITIQTIFLIITISSNPRPITFHFRNKINLVIHLNLISFLCLIRLVLILVLLSRLLLLCLQLIRIFKISFSKRFLLI</sequence>
<keyword evidence="1" id="KW-0472">Membrane</keyword>
<evidence type="ECO:0000313" key="2">
    <source>
        <dbReference type="EMBL" id="POG79944.1"/>
    </source>
</evidence>
<organism evidence="2 3">
    <name type="scientific">Rhizophagus irregularis (strain DAOM 181602 / DAOM 197198 / MUCL 43194)</name>
    <name type="common">Arbuscular mycorrhizal fungus</name>
    <name type="synonym">Glomus intraradices</name>
    <dbReference type="NCBI Taxonomy" id="747089"/>
    <lineage>
        <taxon>Eukaryota</taxon>
        <taxon>Fungi</taxon>
        <taxon>Fungi incertae sedis</taxon>
        <taxon>Mucoromycota</taxon>
        <taxon>Glomeromycotina</taxon>
        <taxon>Glomeromycetes</taxon>
        <taxon>Glomerales</taxon>
        <taxon>Glomeraceae</taxon>
        <taxon>Rhizophagus</taxon>
    </lineage>
</organism>
<name>A0A2P4QQM7_RHIID</name>
<protein>
    <submittedName>
        <fullName evidence="2">Uncharacterized protein</fullName>
    </submittedName>
</protein>
<comment type="caution">
    <text evidence="2">The sequence shown here is derived from an EMBL/GenBank/DDBJ whole genome shotgun (WGS) entry which is preliminary data.</text>
</comment>
<evidence type="ECO:0000313" key="3">
    <source>
        <dbReference type="Proteomes" id="UP000018888"/>
    </source>
</evidence>
<keyword evidence="1" id="KW-1133">Transmembrane helix</keyword>
<gene>
    <name evidence="2" type="ORF">GLOIN_2v1522402</name>
</gene>
<accession>A0A2P4QQM7</accession>
<reference evidence="2 3" key="2">
    <citation type="journal article" date="2018" name="New Phytol.">
        <title>High intraspecific genome diversity in the model arbuscular mycorrhizal symbiont Rhizophagus irregularis.</title>
        <authorList>
            <person name="Chen E.C.H."/>
            <person name="Morin E."/>
            <person name="Beaudet D."/>
            <person name="Noel J."/>
            <person name="Yildirir G."/>
            <person name="Ndikumana S."/>
            <person name="Charron P."/>
            <person name="St-Onge C."/>
            <person name="Giorgi J."/>
            <person name="Kruger M."/>
            <person name="Marton T."/>
            <person name="Ropars J."/>
            <person name="Grigoriev I.V."/>
            <person name="Hainaut M."/>
            <person name="Henrissat B."/>
            <person name="Roux C."/>
            <person name="Martin F."/>
            <person name="Corradi N."/>
        </authorList>
    </citation>
    <scope>NUCLEOTIDE SEQUENCE [LARGE SCALE GENOMIC DNA]</scope>
    <source>
        <strain evidence="2 3">DAOM 197198</strain>
    </source>
</reference>
<keyword evidence="1" id="KW-0812">Transmembrane</keyword>